<dbReference type="PANTHER" id="PTHR12830:SF9">
    <property type="entry name" value="ANAPHASE-PROMOTING COMPLEX SUBUNIT 5"/>
    <property type="match status" value="1"/>
</dbReference>
<evidence type="ECO:0000256" key="6">
    <source>
        <dbReference type="ARBA" id="ARBA00023306"/>
    </source>
</evidence>
<evidence type="ECO:0000259" key="7">
    <source>
        <dbReference type="Pfam" id="PF12862"/>
    </source>
</evidence>
<dbReference type="STRING" id="1266660.A0A1G4IZ94"/>
<dbReference type="PANTHER" id="PTHR12830">
    <property type="entry name" value="ANAPHASE-PROMOTING COMPLEX SUBUNIT 5"/>
    <property type="match status" value="1"/>
</dbReference>
<evidence type="ECO:0000256" key="4">
    <source>
        <dbReference type="ARBA" id="ARBA00022776"/>
    </source>
</evidence>
<keyword evidence="3" id="KW-0132">Cell division</keyword>
<evidence type="ECO:0000256" key="5">
    <source>
        <dbReference type="ARBA" id="ARBA00022786"/>
    </source>
</evidence>
<evidence type="ECO:0000256" key="1">
    <source>
        <dbReference type="ARBA" id="ARBA00007450"/>
    </source>
</evidence>
<dbReference type="Pfam" id="PF12862">
    <property type="entry name" value="ANAPC5"/>
    <property type="match status" value="1"/>
</dbReference>
<protein>
    <recommendedName>
        <fullName evidence="2">Anaphase-promoting complex subunit 5</fullName>
    </recommendedName>
</protein>
<name>A0A1G4IZ94_9SACH</name>
<comment type="similarity">
    <text evidence="1">Belongs to the APC5 family.</text>
</comment>
<dbReference type="GO" id="GO:0031145">
    <property type="term" value="P:anaphase-promoting complex-dependent catabolic process"/>
    <property type="evidence" value="ECO:0007669"/>
    <property type="project" value="TreeGrafter"/>
</dbReference>
<feature type="domain" description="Anaphase-promoting complex subunit 5" evidence="7">
    <location>
        <begin position="282"/>
        <end position="371"/>
    </location>
</feature>
<evidence type="ECO:0000256" key="2">
    <source>
        <dbReference type="ARBA" id="ARBA00016066"/>
    </source>
</evidence>
<dbReference type="GO" id="GO:0051301">
    <property type="term" value="P:cell division"/>
    <property type="evidence" value="ECO:0007669"/>
    <property type="project" value="UniProtKB-KW"/>
</dbReference>
<proteinExistence type="inferred from homology"/>
<dbReference type="InterPro" id="IPR026000">
    <property type="entry name" value="Apc5_dom"/>
</dbReference>
<organism evidence="8 9">
    <name type="scientific">Lachancea dasiensis</name>
    <dbReference type="NCBI Taxonomy" id="1072105"/>
    <lineage>
        <taxon>Eukaryota</taxon>
        <taxon>Fungi</taxon>
        <taxon>Dikarya</taxon>
        <taxon>Ascomycota</taxon>
        <taxon>Saccharomycotina</taxon>
        <taxon>Saccharomycetes</taxon>
        <taxon>Saccharomycetales</taxon>
        <taxon>Saccharomycetaceae</taxon>
        <taxon>Lachancea</taxon>
    </lineage>
</organism>
<dbReference type="OrthoDB" id="2504561at2759"/>
<keyword evidence="5" id="KW-0833">Ubl conjugation pathway</keyword>
<evidence type="ECO:0000256" key="3">
    <source>
        <dbReference type="ARBA" id="ARBA00022618"/>
    </source>
</evidence>
<keyword evidence="4" id="KW-0498">Mitosis</keyword>
<dbReference type="GO" id="GO:0045842">
    <property type="term" value="P:positive regulation of mitotic metaphase/anaphase transition"/>
    <property type="evidence" value="ECO:0007669"/>
    <property type="project" value="TreeGrafter"/>
</dbReference>
<reference evidence="9" key="1">
    <citation type="submission" date="2016-03" db="EMBL/GenBank/DDBJ databases">
        <authorList>
            <person name="Devillers H."/>
        </authorList>
    </citation>
    <scope>NUCLEOTIDE SEQUENCE [LARGE SCALE GENOMIC DNA]</scope>
</reference>
<dbReference type="InterPro" id="IPR037679">
    <property type="entry name" value="Apc5"/>
</dbReference>
<keyword evidence="6" id="KW-0131">Cell cycle</keyword>
<dbReference type="GO" id="GO:0070979">
    <property type="term" value="P:protein K11-linked ubiquitination"/>
    <property type="evidence" value="ECO:0007669"/>
    <property type="project" value="TreeGrafter"/>
</dbReference>
<dbReference type="AlphaFoldDB" id="A0A1G4IZ94"/>
<accession>A0A1G4IZ94</accession>
<dbReference type="GO" id="GO:0005680">
    <property type="term" value="C:anaphase-promoting complex"/>
    <property type="evidence" value="ECO:0007669"/>
    <property type="project" value="InterPro"/>
</dbReference>
<dbReference type="EMBL" id="LT598459">
    <property type="protein sequence ID" value="SCU82589.1"/>
    <property type="molecule type" value="Genomic_DNA"/>
</dbReference>
<sequence>MDPELTVIVTNILTPHDVSILILITFFCLQVEDLGPQTLMYLIPPVNLKELAYTPFDSIRASECPPALSPILSDLVIFLVRDGYKQASRKLVTTLRSISTVNGVARLLDTLEIHCVKNSYRDMLTEDKKALFKRQLTKGSLLGSYVSRCITKHKIQNFEDSEKLWRGLQSYLQEFEENIEIGGLIGNELPKLDPLMSFVLENEDDGVSGLEDFRDAGVYERYSELMKIENGTLLMISKDHFQAMVTEESERMVRGNKRLRQHMRQIIESMSLEDMSRFPSVHILKGMEDLTEQRYETFLSSLYRYFDYMLGQNSEPNFHLSLLSLASFHSHFNESEAAVKTFEEAMSVARENKDTETLHLILMWVFEFIDKYPNLAKRFHVTAMQIVNNLKTCPGDQSPLVFEMGYRYETLWEMHNTGSVSRILEATFKSTLLAVQTISNSLQFSLLAAHNANVWKYLGSSALSNLYQSISAQGLNKPKDQTIQDYIAEELDSSRDVATELNTPHLNYRQRRDLEERRVEQLIEVGDSDEAMKLVNAIIHSCQNDHTDIENELRFNLIKCRIMIRCGLEVRCLSILIKIIDCATVVENGYLLAQCLLLLSKVLICIDKAKECSGLLMATMHNILRFADNEYQHLVVELYFKSRKQILK</sequence>
<keyword evidence="9" id="KW-1185">Reference proteome</keyword>
<gene>
    <name evidence="8" type="ORF">LADA_0C06546G</name>
</gene>
<evidence type="ECO:0000313" key="8">
    <source>
        <dbReference type="EMBL" id="SCU82589.1"/>
    </source>
</evidence>
<dbReference type="Proteomes" id="UP000190274">
    <property type="component" value="Chromosome C"/>
</dbReference>
<evidence type="ECO:0000313" key="9">
    <source>
        <dbReference type="Proteomes" id="UP000190274"/>
    </source>
</evidence>